<protein>
    <recommendedName>
        <fullName evidence="1">UPF0246 protein BcellWH2_01746</fullName>
    </recommendedName>
</protein>
<dbReference type="GO" id="GO:0005829">
    <property type="term" value="C:cytosol"/>
    <property type="evidence" value="ECO:0007669"/>
    <property type="project" value="TreeGrafter"/>
</dbReference>
<dbReference type="GO" id="GO:0033194">
    <property type="term" value="P:response to hydroperoxide"/>
    <property type="evidence" value="ECO:0007669"/>
    <property type="project" value="TreeGrafter"/>
</dbReference>
<dbReference type="EMBL" id="CP012801">
    <property type="protein sequence ID" value="ALJ58999.1"/>
    <property type="molecule type" value="Genomic_DNA"/>
</dbReference>
<dbReference type="InterPro" id="IPR005583">
    <property type="entry name" value="YaaA"/>
</dbReference>
<gene>
    <name evidence="2" type="ORF">BcellWH2_01746</name>
</gene>
<accession>A0A0P0FN56</accession>
<comment type="similarity">
    <text evidence="1">Belongs to the UPF0246 family.</text>
</comment>
<evidence type="ECO:0000256" key="1">
    <source>
        <dbReference type="HAMAP-Rule" id="MF_00652"/>
    </source>
</evidence>
<dbReference type="PATRIC" id="fig|246787.4.peg.1796"/>
<evidence type="ECO:0000313" key="3">
    <source>
        <dbReference type="Proteomes" id="UP000061809"/>
    </source>
</evidence>
<organism evidence="2 3">
    <name type="scientific">Bacteroides cellulosilyticus</name>
    <dbReference type="NCBI Taxonomy" id="246787"/>
    <lineage>
        <taxon>Bacteria</taxon>
        <taxon>Pseudomonadati</taxon>
        <taxon>Bacteroidota</taxon>
        <taxon>Bacteroidia</taxon>
        <taxon>Bacteroidales</taxon>
        <taxon>Bacteroidaceae</taxon>
        <taxon>Bacteroides</taxon>
    </lineage>
</organism>
<dbReference type="KEGG" id="bcel:BcellWH2_01746"/>
<reference evidence="2 3" key="1">
    <citation type="journal article" date="2015" name="Science">
        <title>Genetic determinants of in vivo fitness and diet responsiveness in multiple human gut Bacteroides.</title>
        <authorList>
            <person name="Wu M."/>
            <person name="McNulty N.P."/>
            <person name="Rodionov D.A."/>
            <person name="Khoroshkin M.S."/>
            <person name="Griffin N.W."/>
            <person name="Cheng J."/>
            <person name="Latreille P."/>
            <person name="Kerstetter R.A."/>
            <person name="Terrapon N."/>
            <person name="Henrissat B."/>
            <person name="Osterman A.L."/>
            <person name="Gordon J.I."/>
        </authorList>
    </citation>
    <scope>NUCLEOTIDE SEQUENCE [LARGE SCALE GENOMIC DNA]</scope>
    <source>
        <strain evidence="2 3">WH2</strain>
    </source>
</reference>
<dbReference type="PANTHER" id="PTHR30283:SF4">
    <property type="entry name" value="PEROXIDE STRESS RESISTANCE PROTEIN YAAA"/>
    <property type="match status" value="1"/>
</dbReference>
<dbReference type="AlphaFoldDB" id="A0A0P0FN56"/>
<sequence>METEEGYAEKLCAKLFHASMKVLYSICIIFVSQKNFERDMLTFISCAKTMTARTSVGVPEITVPYFQAEAVQNALDMGQFSAADLERLLRINSKIAAENYLRYQDFFSEANSAMPAICAYTGAVFKRIVPRDFSEDDFRYAQEHMRITSFLYGLLRPLDGIKPYRMEGDIRLPERGGMTMFDYWKPLLTDYFIADIKRQGGILVNLASGEMRDLFDWKRVEEEVRVITPEFQVWKGGQLKTIVIYAKMCRGEMLRYIIKNRIENPEDLKAFTWEGFAYDEGRSTDEHLQFTLV</sequence>
<dbReference type="Proteomes" id="UP000061809">
    <property type="component" value="Chromosome"/>
</dbReference>
<dbReference type="HAMAP" id="MF_00652">
    <property type="entry name" value="UPF0246"/>
    <property type="match status" value="1"/>
</dbReference>
<dbReference type="NCBIfam" id="NF002547">
    <property type="entry name" value="PRK02101.2-5"/>
    <property type="match status" value="1"/>
</dbReference>
<evidence type="ECO:0000313" key="2">
    <source>
        <dbReference type="EMBL" id="ALJ58999.1"/>
    </source>
</evidence>
<dbReference type="PANTHER" id="PTHR30283">
    <property type="entry name" value="PEROXIDE STRESS RESPONSE PROTEIN YAAA"/>
    <property type="match status" value="1"/>
</dbReference>
<dbReference type="Pfam" id="PF03883">
    <property type="entry name" value="H2O2_YaaD"/>
    <property type="match status" value="1"/>
</dbReference>
<name>A0A0P0FN56_9BACE</name>
<proteinExistence type="inferred from homology"/>